<dbReference type="InterPro" id="IPR001206">
    <property type="entry name" value="Diacylglycerol_kinase_cat_dom"/>
</dbReference>
<feature type="domain" description="DAGKc" evidence="5">
    <location>
        <begin position="1"/>
        <end position="129"/>
    </location>
</feature>
<dbReference type="Proteomes" id="UP000248079">
    <property type="component" value="Unassembled WGS sequence"/>
</dbReference>
<dbReference type="InterPro" id="IPR017438">
    <property type="entry name" value="ATP-NAD_kinase_N"/>
</dbReference>
<dbReference type="InterPro" id="IPR050187">
    <property type="entry name" value="Lipid_Phosphate_FormReg"/>
</dbReference>
<dbReference type="Gene3D" id="3.40.50.10330">
    <property type="entry name" value="Probable inorganic polyphosphate/atp-NAD kinase, domain 1"/>
    <property type="match status" value="1"/>
</dbReference>
<keyword evidence="2" id="KW-0547">Nucleotide-binding</keyword>
<evidence type="ECO:0000313" key="7">
    <source>
        <dbReference type="Proteomes" id="UP000248079"/>
    </source>
</evidence>
<dbReference type="GO" id="GO:0016301">
    <property type="term" value="F:kinase activity"/>
    <property type="evidence" value="ECO:0007669"/>
    <property type="project" value="UniProtKB-KW"/>
</dbReference>
<organism evidence="6 7">
    <name type="scientific">Marinifilum breve</name>
    <dbReference type="NCBI Taxonomy" id="2184082"/>
    <lineage>
        <taxon>Bacteria</taxon>
        <taxon>Pseudomonadati</taxon>
        <taxon>Bacteroidota</taxon>
        <taxon>Bacteroidia</taxon>
        <taxon>Marinilabiliales</taxon>
        <taxon>Marinifilaceae</taxon>
    </lineage>
</organism>
<dbReference type="OrthoDB" id="9786026at2"/>
<dbReference type="Gene3D" id="2.60.200.40">
    <property type="match status" value="1"/>
</dbReference>
<evidence type="ECO:0000259" key="5">
    <source>
        <dbReference type="PROSITE" id="PS50146"/>
    </source>
</evidence>
<keyword evidence="7" id="KW-1185">Reference proteome</keyword>
<evidence type="ECO:0000256" key="2">
    <source>
        <dbReference type="ARBA" id="ARBA00022741"/>
    </source>
</evidence>
<proteinExistence type="predicted"/>
<keyword evidence="3" id="KW-0418">Kinase</keyword>
<accession>A0A2V4A1Z8</accession>
<dbReference type="EMBL" id="QFLI01000003">
    <property type="protein sequence ID" value="PXY01350.1"/>
    <property type="molecule type" value="Genomic_DNA"/>
</dbReference>
<evidence type="ECO:0000256" key="3">
    <source>
        <dbReference type="ARBA" id="ARBA00022777"/>
    </source>
</evidence>
<dbReference type="InterPro" id="IPR016064">
    <property type="entry name" value="NAD/diacylglycerol_kinase_sf"/>
</dbReference>
<keyword evidence="1" id="KW-0808">Transferase</keyword>
<dbReference type="GO" id="GO:0005886">
    <property type="term" value="C:plasma membrane"/>
    <property type="evidence" value="ECO:0007669"/>
    <property type="project" value="TreeGrafter"/>
</dbReference>
<dbReference type="PANTHER" id="PTHR12358">
    <property type="entry name" value="SPHINGOSINE KINASE"/>
    <property type="match status" value="1"/>
</dbReference>
<dbReference type="RefSeq" id="WP_110360162.1">
    <property type="nucleotide sequence ID" value="NZ_QFLI01000003.1"/>
</dbReference>
<dbReference type="SUPFAM" id="SSF111331">
    <property type="entry name" value="NAD kinase/diacylglycerol kinase-like"/>
    <property type="match status" value="1"/>
</dbReference>
<dbReference type="InterPro" id="IPR045540">
    <property type="entry name" value="YegS/DAGK_C"/>
</dbReference>
<keyword evidence="4" id="KW-0067">ATP-binding</keyword>
<comment type="caution">
    <text evidence="6">The sequence shown here is derived from an EMBL/GenBank/DDBJ whole genome shotgun (WGS) entry which is preliminary data.</text>
</comment>
<dbReference type="Pfam" id="PF00781">
    <property type="entry name" value="DAGK_cat"/>
    <property type="match status" value="1"/>
</dbReference>
<dbReference type="PANTHER" id="PTHR12358:SF106">
    <property type="entry name" value="LIPID KINASE YEGS"/>
    <property type="match status" value="1"/>
</dbReference>
<dbReference type="AlphaFoldDB" id="A0A2V4A1Z8"/>
<dbReference type="PROSITE" id="PS50146">
    <property type="entry name" value="DAGK"/>
    <property type="match status" value="1"/>
</dbReference>
<gene>
    <name evidence="6" type="ORF">DF185_07630</name>
</gene>
<dbReference type="Pfam" id="PF19279">
    <property type="entry name" value="YegS_C"/>
    <property type="match status" value="1"/>
</dbReference>
<evidence type="ECO:0000256" key="1">
    <source>
        <dbReference type="ARBA" id="ARBA00022679"/>
    </source>
</evidence>
<dbReference type="GO" id="GO:0005524">
    <property type="term" value="F:ATP binding"/>
    <property type="evidence" value="ECO:0007669"/>
    <property type="project" value="UniProtKB-KW"/>
</dbReference>
<protein>
    <recommendedName>
        <fullName evidence="5">DAGKc domain-containing protein</fullName>
    </recommendedName>
</protein>
<dbReference type="SMART" id="SM00046">
    <property type="entry name" value="DAGKc"/>
    <property type="match status" value="1"/>
</dbReference>
<evidence type="ECO:0000313" key="6">
    <source>
        <dbReference type="EMBL" id="PXY01350.1"/>
    </source>
</evidence>
<sequence>MQKILFIVNPIAGKKAGKNIHQDIIRYLDTDKFKPHFKYSEYSGHISEIAEHGLKENYRAIIAVGGDGTVNETGRILIHSNIPMGIIPIGSGNGLARHLRVPLSVKGAVRLINKMDILQMDAIRINGMYSFCVAGIGFDAEVSRMFQQMKARGLFSYIIACLRCFNQSKNQNFIVRTKQKEHHLNGFMMCFANANQFGNNAYIAPGANVSDGIIDLVLVKKPYYLQIPLFAFKTFTGTLENHSLYNRINGSEFEITQENDFAHLDGEPTKVGTKFTVAIEEKALPVIC</sequence>
<reference evidence="6 7" key="1">
    <citation type="submission" date="2018-05" db="EMBL/GenBank/DDBJ databases">
        <title>Marinifilum breve JC075T sp. nov., a marine bacterium isolated from Yongle Blue Hole in the South China Sea.</title>
        <authorList>
            <person name="Fu T."/>
        </authorList>
    </citation>
    <scope>NUCLEOTIDE SEQUENCE [LARGE SCALE GENOMIC DNA]</scope>
    <source>
        <strain evidence="6 7">JC075</strain>
    </source>
</reference>
<evidence type="ECO:0000256" key="4">
    <source>
        <dbReference type="ARBA" id="ARBA00022840"/>
    </source>
</evidence>
<name>A0A2V4A1Z8_9BACT</name>